<organism evidence="1 2">
    <name type="scientific">Steinernema carpocapsae</name>
    <name type="common">Entomopathogenic nematode</name>
    <dbReference type="NCBI Taxonomy" id="34508"/>
    <lineage>
        <taxon>Eukaryota</taxon>
        <taxon>Metazoa</taxon>
        <taxon>Ecdysozoa</taxon>
        <taxon>Nematoda</taxon>
        <taxon>Chromadorea</taxon>
        <taxon>Rhabditida</taxon>
        <taxon>Tylenchina</taxon>
        <taxon>Panagrolaimomorpha</taxon>
        <taxon>Strongyloidoidea</taxon>
        <taxon>Steinernematidae</taxon>
        <taxon>Steinernema</taxon>
    </lineage>
</organism>
<gene>
    <name evidence="1" type="ORF">L596_000873</name>
</gene>
<protein>
    <submittedName>
        <fullName evidence="1">Uncharacterized protein</fullName>
    </submittedName>
</protein>
<reference evidence="1 2" key="2">
    <citation type="journal article" date="2019" name="G3 (Bethesda)">
        <title>Hybrid Assembly of the Genome of the Entomopathogenic Nematode Steinernema carpocapsae Identifies the X-Chromosome.</title>
        <authorList>
            <person name="Serra L."/>
            <person name="Macchietto M."/>
            <person name="Macias-Munoz A."/>
            <person name="McGill C.J."/>
            <person name="Rodriguez I.M."/>
            <person name="Rodriguez B."/>
            <person name="Murad R."/>
            <person name="Mortazavi A."/>
        </authorList>
    </citation>
    <scope>NUCLEOTIDE SEQUENCE [LARGE SCALE GENOMIC DNA]</scope>
    <source>
        <strain evidence="1 2">ALL</strain>
    </source>
</reference>
<accession>A0A4U8ULV2</accession>
<evidence type="ECO:0000313" key="1">
    <source>
        <dbReference type="EMBL" id="TMS33097.1"/>
    </source>
</evidence>
<name>A0A4U8ULV2_STECR</name>
<dbReference type="Proteomes" id="UP000298663">
    <property type="component" value="Chromosome X"/>
</dbReference>
<dbReference type="EMBL" id="AZBU02000001">
    <property type="protein sequence ID" value="TMS33097.1"/>
    <property type="molecule type" value="Genomic_DNA"/>
</dbReference>
<keyword evidence="2" id="KW-1185">Reference proteome</keyword>
<proteinExistence type="predicted"/>
<dbReference type="EMBL" id="CM016762">
    <property type="protein sequence ID" value="TMS33097.1"/>
    <property type="molecule type" value="Genomic_DNA"/>
</dbReference>
<reference evidence="1 2" key="1">
    <citation type="journal article" date="2015" name="Genome Biol.">
        <title>Comparative genomics of Steinernema reveals deeply conserved gene regulatory networks.</title>
        <authorList>
            <person name="Dillman A.R."/>
            <person name="Macchietto M."/>
            <person name="Porter C.F."/>
            <person name="Rogers A."/>
            <person name="Williams B."/>
            <person name="Antoshechkin I."/>
            <person name="Lee M.M."/>
            <person name="Goodwin Z."/>
            <person name="Lu X."/>
            <person name="Lewis E.E."/>
            <person name="Goodrich-Blair H."/>
            <person name="Stock S.P."/>
            <person name="Adams B.J."/>
            <person name="Sternberg P.W."/>
            <person name="Mortazavi A."/>
        </authorList>
    </citation>
    <scope>NUCLEOTIDE SEQUENCE [LARGE SCALE GENOMIC DNA]</scope>
    <source>
        <strain evidence="1 2">ALL</strain>
    </source>
</reference>
<dbReference type="AlphaFoldDB" id="A0A4U8ULV2"/>
<sequence length="78" mass="9021">MIICDLLQLAKEHLATDLKCTGATIVEFLQHLGDYVVDVRTTPFDKRQMSNHYLRDLFFKHADLMKTCLCCHMLMSTS</sequence>
<comment type="caution">
    <text evidence="1">The sequence shown here is derived from an EMBL/GenBank/DDBJ whole genome shotgun (WGS) entry which is preliminary data.</text>
</comment>
<evidence type="ECO:0000313" key="2">
    <source>
        <dbReference type="Proteomes" id="UP000298663"/>
    </source>
</evidence>